<dbReference type="InterPro" id="IPR007627">
    <property type="entry name" value="RNA_pol_sigma70_r2"/>
</dbReference>
<dbReference type="PANTHER" id="PTHR47756">
    <property type="entry name" value="BLL6612 PROTEIN-RELATED"/>
    <property type="match status" value="1"/>
</dbReference>
<dbReference type="GO" id="GO:0006352">
    <property type="term" value="P:DNA-templated transcription initiation"/>
    <property type="evidence" value="ECO:0007669"/>
    <property type="project" value="InterPro"/>
</dbReference>
<evidence type="ECO:0000256" key="2">
    <source>
        <dbReference type="ARBA" id="ARBA00023015"/>
    </source>
</evidence>
<dbReference type="Pfam" id="PF08281">
    <property type="entry name" value="Sigma70_r4_2"/>
    <property type="match status" value="1"/>
</dbReference>
<dbReference type="InterPro" id="IPR013325">
    <property type="entry name" value="RNA_pol_sigma_r2"/>
</dbReference>
<gene>
    <name evidence="8" type="ORF">GCM10018781_58770</name>
</gene>
<proteinExistence type="inferred from homology"/>
<keyword evidence="3 6" id="KW-0731">Sigma factor</keyword>
<sequence length="660" mass="71433">MAVLDAHRTIDAVWKLESARIVAALTRMVRDVGLAEELAQDALVAALEQWPATGVPDNPGAWLTAVAKRRAVDHVRRSRRLTLQQEQLAHELEQQRDVEPEPPSGPEQDDLLRLIFISCHPVLPPEGRIALTLRLLGGLTAQEIARAFLVNEPTVARRIAAAKRTLAEERVPFTLPEGPELAGRLSSVLEVVYLIFNEGYSATSGDDLMRPGLCHEALRLGRLLAELVPDEAEVHGLLALMEIQESRSAARTGPAGEPVRLDEQNRGRWDQLRIRRGFTAMLTARRIGGTPGPYVLQAAVAVCHAQARTAEETDWEQIAALYESLARLLPTPVVQLNRAVALGRARGPQAGLVVADALAADPALRDYHLLPSVRGDLLLGLGRREEARLEFQRAAALTGNAAERAFLHRRADGIAPAAAPGPTLGGAAAEFLAREDLDAGTVRSYGQTLRRLGLALGERRPLTTVTPEEVARTFTATWGDTAAATWNRHRSAVRSFGAWAGADGLADGLARRAGPGHRTLPLGPDQLAALWSSPGPAPRELALWRLLHESAAAVRTVLALNVEDLDLEDRRARAGDGWVSWRAGTARLLPGLLAGRSRGPLFLADRRPGPARTPGPADLCPHTGRGRLSYERAEYLFKRATRELDPAGEGFTLGRLKPGS</sequence>
<name>A0A919G8J6_9ACTN</name>
<dbReference type="EMBL" id="BNBO01000044">
    <property type="protein sequence ID" value="GHH79836.1"/>
    <property type="molecule type" value="Genomic_DNA"/>
</dbReference>
<keyword evidence="9" id="KW-1185">Reference proteome</keyword>
<comment type="similarity">
    <text evidence="1 6">Belongs to the sigma-70 factor family. ECF subfamily.</text>
</comment>
<evidence type="ECO:0000256" key="3">
    <source>
        <dbReference type="ARBA" id="ARBA00023082"/>
    </source>
</evidence>
<dbReference type="InterPro" id="IPR044068">
    <property type="entry name" value="CB"/>
</dbReference>
<dbReference type="InterPro" id="IPR013249">
    <property type="entry name" value="RNA_pol_sigma70_r4_t2"/>
</dbReference>
<dbReference type="Pfam" id="PF02899">
    <property type="entry name" value="Phage_int_SAM_1"/>
    <property type="match status" value="1"/>
</dbReference>
<dbReference type="InterPro" id="IPR000838">
    <property type="entry name" value="RNA_pol_sigma70_ECF_CS"/>
</dbReference>
<dbReference type="RefSeq" id="WP_308438410.1">
    <property type="nucleotide sequence ID" value="NZ_BNBO01000044.1"/>
</dbReference>
<dbReference type="PROSITE" id="PS51900">
    <property type="entry name" value="CB"/>
    <property type="match status" value="1"/>
</dbReference>
<dbReference type="SUPFAM" id="SSF56349">
    <property type="entry name" value="DNA breaking-rejoining enzymes"/>
    <property type="match status" value="1"/>
</dbReference>
<dbReference type="InterPro" id="IPR013324">
    <property type="entry name" value="RNA_pol_sigma_r3/r4-like"/>
</dbReference>
<reference evidence="8" key="2">
    <citation type="submission" date="2020-09" db="EMBL/GenBank/DDBJ databases">
        <authorList>
            <person name="Sun Q."/>
            <person name="Ohkuma M."/>
        </authorList>
    </citation>
    <scope>NUCLEOTIDE SEQUENCE</scope>
    <source>
        <strain evidence="8">JCM 4646</strain>
    </source>
</reference>
<dbReference type="Proteomes" id="UP000617734">
    <property type="component" value="Unassembled WGS sequence"/>
</dbReference>
<dbReference type="NCBIfam" id="TIGR02937">
    <property type="entry name" value="sigma70-ECF"/>
    <property type="match status" value="1"/>
</dbReference>
<dbReference type="InterPro" id="IPR036388">
    <property type="entry name" value="WH-like_DNA-bd_sf"/>
</dbReference>
<dbReference type="Gene3D" id="1.10.10.10">
    <property type="entry name" value="Winged helix-like DNA-binding domain superfamily/Winged helix DNA-binding domain"/>
    <property type="match status" value="1"/>
</dbReference>
<dbReference type="GO" id="GO:0016987">
    <property type="term" value="F:sigma factor activity"/>
    <property type="evidence" value="ECO:0007669"/>
    <property type="project" value="UniProtKB-KW"/>
</dbReference>
<evidence type="ECO:0000313" key="9">
    <source>
        <dbReference type="Proteomes" id="UP000617734"/>
    </source>
</evidence>
<dbReference type="GO" id="GO:0015074">
    <property type="term" value="P:DNA integration"/>
    <property type="evidence" value="ECO:0007669"/>
    <property type="project" value="InterPro"/>
</dbReference>
<evidence type="ECO:0000256" key="1">
    <source>
        <dbReference type="ARBA" id="ARBA00010641"/>
    </source>
</evidence>
<dbReference type="Gene3D" id="1.10.1740.10">
    <property type="match status" value="1"/>
</dbReference>
<accession>A0A919G8J6</accession>
<dbReference type="InterPro" id="IPR004107">
    <property type="entry name" value="Integrase_SAM-like_N"/>
</dbReference>
<feature type="domain" description="Core-binding (CB)" evidence="7">
    <location>
        <begin position="422"/>
        <end position="501"/>
    </location>
</feature>
<evidence type="ECO:0000259" key="7">
    <source>
        <dbReference type="PROSITE" id="PS51900"/>
    </source>
</evidence>
<dbReference type="PROSITE" id="PS01063">
    <property type="entry name" value="SIGMA70_ECF"/>
    <property type="match status" value="1"/>
</dbReference>
<keyword evidence="2 6" id="KW-0805">Transcription regulation</keyword>
<dbReference type="GO" id="GO:0003677">
    <property type="term" value="F:DNA binding"/>
    <property type="evidence" value="ECO:0007669"/>
    <property type="project" value="UniProtKB-UniRule"/>
</dbReference>
<evidence type="ECO:0000256" key="6">
    <source>
        <dbReference type="RuleBase" id="RU000716"/>
    </source>
</evidence>
<comment type="caution">
    <text evidence="8">The sequence shown here is derived from an EMBL/GenBank/DDBJ whole genome shotgun (WGS) entry which is preliminary data.</text>
</comment>
<evidence type="ECO:0000256" key="4">
    <source>
        <dbReference type="ARBA" id="ARBA00023163"/>
    </source>
</evidence>
<evidence type="ECO:0000256" key="5">
    <source>
        <dbReference type="PROSITE-ProRule" id="PRU01248"/>
    </source>
</evidence>
<dbReference type="InterPro" id="IPR011010">
    <property type="entry name" value="DNA_brk_join_enz"/>
</dbReference>
<dbReference type="GO" id="GO:0006950">
    <property type="term" value="P:response to stress"/>
    <property type="evidence" value="ECO:0007669"/>
    <property type="project" value="UniProtKB-ARBA"/>
</dbReference>
<protein>
    <recommendedName>
        <fullName evidence="6">RNA polymerase sigma factor</fullName>
    </recommendedName>
</protein>
<dbReference type="AlphaFoldDB" id="A0A919G8J6"/>
<keyword evidence="5 6" id="KW-0238">DNA-binding</keyword>
<dbReference type="SUPFAM" id="SSF88946">
    <property type="entry name" value="Sigma2 domain of RNA polymerase sigma factors"/>
    <property type="match status" value="1"/>
</dbReference>
<dbReference type="InterPro" id="IPR014284">
    <property type="entry name" value="RNA_pol_sigma-70_dom"/>
</dbReference>
<evidence type="ECO:0000313" key="8">
    <source>
        <dbReference type="EMBL" id="GHH79836.1"/>
    </source>
</evidence>
<organism evidence="8 9">
    <name type="scientific">Kitasatospora indigofera</name>
    <dbReference type="NCBI Taxonomy" id="67307"/>
    <lineage>
        <taxon>Bacteria</taxon>
        <taxon>Bacillati</taxon>
        <taxon>Actinomycetota</taxon>
        <taxon>Actinomycetes</taxon>
        <taxon>Kitasatosporales</taxon>
        <taxon>Streptomycetaceae</taxon>
        <taxon>Kitasatospora</taxon>
    </lineage>
</organism>
<dbReference type="GeneID" id="95358575"/>
<dbReference type="Pfam" id="PF20239">
    <property type="entry name" value="DUF6596"/>
    <property type="match status" value="1"/>
</dbReference>
<dbReference type="Pfam" id="PF04542">
    <property type="entry name" value="Sigma70_r2"/>
    <property type="match status" value="1"/>
</dbReference>
<dbReference type="InterPro" id="IPR046531">
    <property type="entry name" value="DUF6596"/>
</dbReference>
<keyword evidence="4 6" id="KW-0804">Transcription</keyword>
<dbReference type="SUPFAM" id="SSF88659">
    <property type="entry name" value="Sigma3 and sigma4 domains of RNA polymerase sigma factors"/>
    <property type="match status" value="1"/>
</dbReference>
<reference evidence="8" key="1">
    <citation type="journal article" date="2014" name="Int. J. Syst. Evol. Microbiol.">
        <title>Complete genome sequence of Corynebacterium casei LMG S-19264T (=DSM 44701T), isolated from a smear-ripened cheese.</title>
        <authorList>
            <consortium name="US DOE Joint Genome Institute (JGI-PGF)"/>
            <person name="Walter F."/>
            <person name="Albersmeier A."/>
            <person name="Kalinowski J."/>
            <person name="Ruckert C."/>
        </authorList>
    </citation>
    <scope>NUCLEOTIDE SEQUENCE</scope>
    <source>
        <strain evidence="8">JCM 4646</strain>
    </source>
</reference>
<dbReference type="PANTHER" id="PTHR47756:SF1">
    <property type="entry name" value="BLL0085 PROTEIN"/>
    <property type="match status" value="1"/>
</dbReference>